<organism evidence="8 9">
    <name type="scientific">Saccharopolyspora aridisoli</name>
    <dbReference type="NCBI Taxonomy" id="2530385"/>
    <lineage>
        <taxon>Bacteria</taxon>
        <taxon>Bacillati</taxon>
        <taxon>Actinomycetota</taxon>
        <taxon>Actinomycetes</taxon>
        <taxon>Pseudonocardiales</taxon>
        <taxon>Pseudonocardiaceae</taxon>
        <taxon>Saccharopolyspora</taxon>
    </lineage>
</organism>
<evidence type="ECO:0000259" key="6">
    <source>
        <dbReference type="Pfam" id="PF02055"/>
    </source>
</evidence>
<dbReference type="SUPFAM" id="SSF51445">
    <property type="entry name" value="(Trans)glycosidases"/>
    <property type="match status" value="1"/>
</dbReference>
<evidence type="ECO:0000256" key="3">
    <source>
        <dbReference type="ARBA" id="ARBA00022801"/>
    </source>
</evidence>
<dbReference type="InterPro" id="IPR033452">
    <property type="entry name" value="GH30_C"/>
</dbReference>
<feature type="domain" description="Glycosyl hydrolase family 30 TIM-barrel" evidence="6">
    <location>
        <begin position="77"/>
        <end position="413"/>
    </location>
</feature>
<evidence type="ECO:0000256" key="4">
    <source>
        <dbReference type="RuleBase" id="RU361188"/>
    </source>
</evidence>
<dbReference type="GO" id="GO:0006680">
    <property type="term" value="P:glucosylceramide catabolic process"/>
    <property type="evidence" value="ECO:0007669"/>
    <property type="project" value="TreeGrafter"/>
</dbReference>
<dbReference type="PANTHER" id="PTHR11069:SF23">
    <property type="entry name" value="LYSOSOMAL ACID GLUCOSYLCERAMIDASE"/>
    <property type="match status" value="1"/>
</dbReference>
<comment type="caution">
    <text evidence="8">The sequence shown here is derived from an EMBL/GenBank/DDBJ whole genome shotgun (WGS) entry which is preliminary data.</text>
</comment>
<dbReference type="RefSeq" id="WP_132625309.1">
    <property type="nucleotide sequence ID" value="NZ_SMKV01000026.1"/>
</dbReference>
<keyword evidence="2 5" id="KW-0732">Signal</keyword>
<dbReference type="Gene3D" id="3.20.20.80">
    <property type="entry name" value="Glycosidases"/>
    <property type="match status" value="1"/>
</dbReference>
<feature type="signal peptide" evidence="5">
    <location>
        <begin position="1"/>
        <end position="26"/>
    </location>
</feature>
<dbReference type="InterPro" id="IPR033453">
    <property type="entry name" value="Glyco_hydro_30_TIM-barrel"/>
</dbReference>
<gene>
    <name evidence="8" type="ORF">E1161_19440</name>
</gene>
<keyword evidence="3 4" id="KW-0378">Hydrolase</keyword>
<accession>A0A4R4UF77</accession>
<dbReference type="InterPro" id="IPR001139">
    <property type="entry name" value="Glyco_hydro_30"/>
</dbReference>
<dbReference type="Gene3D" id="2.60.40.1180">
    <property type="entry name" value="Golgi alpha-mannosidase II"/>
    <property type="match status" value="1"/>
</dbReference>
<evidence type="ECO:0000256" key="2">
    <source>
        <dbReference type="ARBA" id="ARBA00022729"/>
    </source>
</evidence>
<dbReference type="OrthoDB" id="9806701at2"/>
<dbReference type="GO" id="GO:0016020">
    <property type="term" value="C:membrane"/>
    <property type="evidence" value="ECO:0007669"/>
    <property type="project" value="GOC"/>
</dbReference>
<evidence type="ECO:0000313" key="9">
    <source>
        <dbReference type="Proteomes" id="UP000294744"/>
    </source>
</evidence>
<evidence type="ECO:0000256" key="5">
    <source>
        <dbReference type="SAM" id="SignalP"/>
    </source>
</evidence>
<reference evidence="8 9" key="1">
    <citation type="submission" date="2019-03" db="EMBL/GenBank/DDBJ databases">
        <title>Draft genome sequences of novel Actinobacteria.</title>
        <authorList>
            <person name="Sahin N."/>
            <person name="Ay H."/>
            <person name="Saygin H."/>
        </authorList>
    </citation>
    <scope>NUCLEOTIDE SEQUENCE [LARGE SCALE GENOMIC DNA]</scope>
    <source>
        <strain evidence="8 9">16K404</strain>
    </source>
</reference>
<dbReference type="Proteomes" id="UP000294744">
    <property type="component" value="Unassembled WGS sequence"/>
</dbReference>
<dbReference type="GO" id="GO:0004348">
    <property type="term" value="F:glucosylceramidase activity"/>
    <property type="evidence" value="ECO:0007669"/>
    <property type="project" value="InterPro"/>
</dbReference>
<dbReference type="PRINTS" id="PR00843">
    <property type="entry name" value="GLHYDRLASE30"/>
</dbReference>
<name>A0A4R4UF77_9PSEU</name>
<keyword evidence="4" id="KW-0326">Glycosidase</keyword>
<dbReference type="SUPFAM" id="SSF51011">
    <property type="entry name" value="Glycosyl hydrolase domain"/>
    <property type="match status" value="1"/>
</dbReference>
<dbReference type="EMBL" id="SMKV01000026">
    <property type="protein sequence ID" value="TDC90281.1"/>
    <property type="molecule type" value="Genomic_DNA"/>
</dbReference>
<dbReference type="AlphaFoldDB" id="A0A4R4UF77"/>
<keyword evidence="9" id="KW-1185">Reference proteome</keyword>
<evidence type="ECO:0000256" key="1">
    <source>
        <dbReference type="ARBA" id="ARBA00005382"/>
    </source>
</evidence>
<evidence type="ECO:0000259" key="7">
    <source>
        <dbReference type="Pfam" id="PF17189"/>
    </source>
</evidence>
<dbReference type="PANTHER" id="PTHR11069">
    <property type="entry name" value="GLUCOSYLCERAMIDASE"/>
    <property type="match status" value="1"/>
</dbReference>
<proteinExistence type="inferred from homology"/>
<evidence type="ECO:0000313" key="8">
    <source>
        <dbReference type="EMBL" id="TDC90281.1"/>
    </source>
</evidence>
<feature type="domain" description="Glycosyl hydrolase family 30 beta sandwich" evidence="7">
    <location>
        <begin position="416"/>
        <end position="476"/>
    </location>
</feature>
<protein>
    <submittedName>
        <fullName evidence="8">Glycosyl hydrolase</fullName>
    </submittedName>
</protein>
<dbReference type="Pfam" id="PF02055">
    <property type="entry name" value="Glyco_hydro_30"/>
    <property type="match status" value="1"/>
</dbReference>
<dbReference type="Pfam" id="PF17189">
    <property type="entry name" value="Glyco_hydro_30C"/>
    <property type="match status" value="1"/>
</dbReference>
<dbReference type="InterPro" id="IPR017853">
    <property type="entry name" value="GH"/>
</dbReference>
<dbReference type="InterPro" id="IPR013780">
    <property type="entry name" value="Glyco_hydro_b"/>
</dbReference>
<feature type="chain" id="PRO_5020578863" evidence="5">
    <location>
        <begin position="27"/>
        <end position="481"/>
    </location>
</feature>
<comment type="similarity">
    <text evidence="1 4">Belongs to the glycosyl hydrolase 30 family.</text>
</comment>
<sequence length="481" mass="51304">MERTRPWRRRAALLAGTLLLGTAAGAAPGGAAPVVQVWETTGDKSKLLERQADVEFGSGGSAKTIIDVDPATTYQTIDGFGAAFTDSSASLVANNLDQGTRDELMNDLFGADGIGLSMVRQPLGASDFATAESGDYTFDDTCCDLADFTTGHDEAYILPILRQAKQINPGLKVMGTPWSAPAWMKTNDDVDGGELKTENHGVFADYLVKAAQAYSDAGVPLDFLSIQNEPYHPESGDGSAGYPSMHMSPEQQAAAIGDEIGPKLAASGLKTQLLAWDHNWSHPEYPGIVVDDPEAGQYVQGAAFHCYEGDVSGQSEFQQAHPDKDIWLTECSGGDWSPDFAQNLKWQTQNLVIGGTRNWAKGVALWNVALDQNHGPTNGGCSDCRGVVTVNTDDGQVTYNEEYYVLGHVAKFVEPGAQRVESTSNPNGIESVAFRNSDGSIALLVLNASDSEQAFQVRSGGQSFEHALPAGAVTTFTWQGV</sequence>